<protein>
    <submittedName>
        <fullName evidence="2">DMT family transporter</fullName>
    </submittedName>
</protein>
<gene>
    <name evidence="2" type="ORF">ACFPK1_08605</name>
</gene>
<dbReference type="RefSeq" id="WP_378020499.1">
    <property type="nucleotide sequence ID" value="NZ_JBHSKG010000003.1"/>
</dbReference>
<feature type="transmembrane region" description="Helical" evidence="1">
    <location>
        <begin position="255"/>
        <end position="274"/>
    </location>
</feature>
<keyword evidence="1" id="KW-0472">Membrane</keyword>
<evidence type="ECO:0000313" key="2">
    <source>
        <dbReference type="EMBL" id="MFC5138288.1"/>
    </source>
</evidence>
<feature type="transmembrane region" description="Helical" evidence="1">
    <location>
        <begin position="221"/>
        <end position="243"/>
    </location>
</feature>
<feature type="transmembrane region" description="Helical" evidence="1">
    <location>
        <begin position="195"/>
        <end position="214"/>
    </location>
</feature>
<feature type="transmembrane region" description="Helical" evidence="1">
    <location>
        <begin position="135"/>
        <end position="155"/>
    </location>
</feature>
<feature type="transmembrane region" description="Helical" evidence="1">
    <location>
        <begin position="49"/>
        <end position="74"/>
    </location>
</feature>
<accession>A0ABV9Z9K8</accession>
<keyword evidence="1" id="KW-0812">Transmembrane</keyword>
<keyword evidence="1" id="KW-1133">Transmembrane helix</keyword>
<dbReference type="PANTHER" id="PTHR40761:SF1">
    <property type="entry name" value="CONSERVED INTEGRAL MEMBRANE ALANINE VALINE AND LEUCINE RICH PROTEIN-RELATED"/>
    <property type="match status" value="1"/>
</dbReference>
<feature type="transmembrane region" description="Helical" evidence="1">
    <location>
        <begin position="162"/>
        <end position="183"/>
    </location>
</feature>
<dbReference type="Proteomes" id="UP001596175">
    <property type="component" value="Unassembled WGS sequence"/>
</dbReference>
<reference evidence="3" key="1">
    <citation type="journal article" date="2019" name="Int. J. Syst. Evol. Microbiol.">
        <title>The Global Catalogue of Microorganisms (GCM) 10K type strain sequencing project: providing services to taxonomists for standard genome sequencing and annotation.</title>
        <authorList>
            <consortium name="The Broad Institute Genomics Platform"/>
            <consortium name="The Broad Institute Genome Sequencing Center for Infectious Disease"/>
            <person name="Wu L."/>
            <person name="Ma J."/>
        </authorList>
    </citation>
    <scope>NUCLEOTIDE SEQUENCE [LARGE SCALE GENOMIC DNA]</scope>
    <source>
        <strain evidence="3">XZYJ18</strain>
    </source>
</reference>
<evidence type="ECO:0000256" key="1">
    <source>
        <dbReference type="SAM" id="Phobius"/>
    </source>
</evidence>
<feature type="transmembrane region" description="Helical" evidence="1">
    <location>
        <begin position="104"/>
        <end position="123"/>
    </location>
</feature>
<name>A0ABV9Z9K8_9PSEU</name>
<organism evidence="2 3">
    <name type="scientific">Actinomycetospora rhizophila</name>
    <dbReference type="NCBI Taxonomy" id="1416876"/>
    <lineage>
        <taxon>Bacteria</taxon>
        <taxon>Bacillati</taxon>
        <taxon>Actinomycetota</taxon>
        <taxon>Actinomycetes</taxon>
        <taxon>Pseudonocardiales</taxon>
        <taxon>Pseudonocardiaceae</taxon>
        <taxon>Actinomycetospora</taxon>
    </lineage>
</organism>
<proteinExistence type="predicted"/>
<evidence type="ECO:0000313" key="3">
    <source>
        <dbReference type="Proteomes" id="UP001596175"/>
    </source>
</evidence>
<dbReference type="NCBIfam" id="NF038012">
    <property type="entry name" value="DMT_1"/>
    <property type="match status" value="1"/>
</dbReference>
<sequence>MILPLVLAMLAATLNAVGDLLQRRSMRTEPGPRGGPLRLVVQLLGRPGWLAGLGASVLGLAVHIGALSIGRIVAVQPVLVMEFPLAVLGTSLLFGVRLVRRDQVAIVLMTVGLAAVLFCLAPKHGDPTTVPGTTWAVGLGALVVLMGGPAAAGASARGNRRAALLGLASGVGYGATATLLAAAGATTHHGLAAPLGTWQTYAALAVGTAAFALLQSSMNAGLLLATEPGLTLANPLVAIAWGVLVFDERIRTGPWLVGAVLGALLLAIGTVVLSRSPVLEVNRRPERAAQPSDAIAPA</sequence>
<keyword evidence="3" id="KW-1185">Reference proteome</keyword>
<dbReference type="PANTHER" id="PTHR40761">
    <property type="entry name" value="CONSERVED INTEGRAL MEMBRANE ALANINE VALINE AND LEUCINE RICH PROTEIN-RELATED"/>
    <property type="match status" value="1"/>
</dbReference>
<comment type="caution">
    <text evidence="2">The sequence shown here is derived from an EMBL/GenBank/DDBJ whole genome shotgun (WGS) entry which is preliminary data.</text>
</comment>
<dbReference type="EMBL" id="JBHSKG010000003">
    <property type="protein sequence ID" value="MFC5138288.1"/>
    <property type="molecule type" value="Genomic_DNA"/>
</dbReference>